<reference evidence="2" key="1">
    <citation type="journal article" date="2019" name="Int. J. Syst. Evol. Microbiol.">
        <title>The Global Catalogue of Microorganisms (GCM) 10K type strain sequencing project: providing services to taxonomists for standard genome sequencing and annotation.</title>
        <authorList>
            <consortium name="The Broad Institute Genomics Platform"/>
            <consortium name="The Broad Institute Genome Sequencing Center for Infectious Disease"/>
            <person name="Wu L."/>
            <person name="Ma J."/>
        </authorList>
    </citation>
    <scope>NUCLEOTIDE SEQUENCE [LARGE SCALE GENOMIC DNA]</scope>
    <source>
        <strain evidence="2">CCUG 53762</strain>
    </source>
</reference>
<evidence type="ECO:0000313" key="2">
    <source>
        <dbReference type="Proteomes" id="UP001597118"/>
    </source>
</evidence>
<protein>
    <submittedName>
        <fullName evidence="1">Pyrimidine dimer DNA glycosylase/endonuclease V</fullName>
    </submittedName>
</protein>
<dbReference type="InterPro" id="IPR004260">
    <property type="entry name" value="Pyr-dimer_DNA_glycosylase"/>
</dbReference>
<gene>
    <name evidence="1" type="ORF">ACFSAH_00010</name>
</gene>
<dbReference type="Pfam" id="PF03013">
    <property type="entry name" value="Pyr_excise"/>
    <property type="match status" value="1"/>
</dbReference>
<dbReference type="RefSeq" id="WP_379660622.1">
    <property type="nucleotide sequence ID" value="NZ_JBHUDG010000001.1"/>
</dbReference>
<evidence type="ECO:0000313" key="1">
    <source>
        <dbReference type="EMBL" id="MFD1628233.1"/>
    </source>
</evidence>
<keyword evidence="2" id="KW-1185">Reference proteome</keyword>
<name>A0ABW4I7H3_9SPHI</name>
<accession>A0ABW4I7H3</accession>
<organism evidence="1 2">
    <name type="scientific">Pseudopedobacter beijingensis</name>
    <dbReference type="NCBI Taxonomy" id="1207056"/>
    <lineage>
        <taxon>Bacteria</taxon>
        <taxon>Pseudomonadati</taxon>
        <taxon>Bacteroidota</taxon>
        <taxon>Sphingobacteriia</taxon>
        <taxon>Sphingobacteriales</taxon>
        <taxon>Sphingobacteriaceae</taxon>
        <taxon>Pseudopedobacter</taxon>
    </lineage>
</organism>
<dbReference type="EMBL" id="JBHUDG010000001">
    <property type="protein sequence ID" value="MFD1628233.1"/>
    <property type="molecule type" value="Genomic_DNA"/>
</dbReference>
<sequence>MRIWSVHPKYLDTKGLVALWRETLLAKHVLEGKTKGYRNHPQLDRFKQTDYPQQRINQYLVTVYEEALERGYNFDKEKINWHFETSVMPVTCGQVKYEITHLLNKLKVRDPEKFAMLQEQTIVEPHPMFEIIEGAVEAWEII</sequence>
<proteinExistence type="predicted"/>
<comment type="caution">
    <text evidence="1">The sequence shown here is derived from an EMBL/GenBank/DDBJ whole genome shotgun (WGS) entry which is preliminary data.</text>
</comment>
<dbReference type="Proteomes" id="UP001597118">
    <property type="component" value="Unassembled WGS sequence"/>
</dbReference>